<evidence type="ECO:0000313" key="3">
    <source>
        <dbReference type="Proteomes" id="UP001151760"/>
    </source>
</evidence>
<comment type="caution">
    <text evidence="2">The sequence shown here is derived from an EMBL/GenBank/DDBJ whole genome shotgun (WGS) entry which is preliminary data.</text>
</comment>
<evidence type="ECO:0000313" key="2">
    <source>
        <dbReference type="EMBL" id="GJT11485.1"/>
    </source>
</evidence>
<keyword evidence="3" id="KW-1185">Reference proteome</keyword>
<feature type="compositionally biased region" description="Acidic residues" evidence="1">
    <location>
        <begin position="39"/>
        <end position="50"/>
    </location>
</feature>
<name>A0ABQ5B9H3_9ASTR</name>
<sequence>MEPEDSLIMGDDNLSTIPEKESDEVIKSSVEDLVPIPSESEDTSDNDSECDFPFYDDSPPLDVLGGNFMTFSNPLFDANDDFTSSDDESLPEEDVLKDIENKNSYVSNLDEPNLLVTPLSDANKDECFNLGGDIDEINAFLDIDVSTDIEDGYHDSEGDIIYLESLLINNTILNLPPGVFLDHDSRSLKDEPDNDDLMNMVKVFDPGIPVFSLEPVIPSGEIKIHIKVLSVLWGNRLPIPDGSLPLFRYKGLKTKQKRLNEIFCMDIMRPLPSAVGLLGFLKSITKRSRVRFYAGGLLSPLPRQQLKVPKTARKF</sequence>
<feature type="compositionally biased region" description="Basic and acidic residues" evidence="1">
    <location>
        <begin position="18"/>
        <end position="30"/>
    </location>
</feature>
<feature type="region of interest" description="Disordered" evidence="1">
    <location>
        <begin position="1"/>
        <end position="50"/>
    </location>
</feature>
<gene>
    <name evidence="2" type="ORF">Tco_0858527</name>
</gene>
<accession>A0ABQ5B9H3</accession>
<reference evidence="2" key="2">
    <citation type="submission" date="2022-01" db="EMBL/GenBank/DDBJ databases">
        <authorList>
            <person name="Yamashiro T."/>
            <person name="Shiraishi A."/>
            <person name="Satake H."/>
            <person name="Nakayama K."/>
        </authorList>
    </citation>
    <scope>NUCLEOTIDE SEQUENCE</scope>
</reference>
<proteinExistence type="predicted"/>
<evidence type="ECO:0000256" key="1">
    <source>
        <dbReference type="SAM" id="MobiDB-lite"/>
    </source>
</evidence>
<dbReference type="EMBL" id="BQNB010013071">
    <property type="protein sequence ID" value="GJT11485.1"/>
    <property type="molecule type" value="Genomic_DNA"/>
</dbReference>
<organism evidence="2 3">
    <name type="scientific">Tanacetum coccineum</name>
    <dbReference type="NCBI Taxonomy" id="301880"/>
    <lineage>
        <taxon>Eukaryota</taxon>
        <taxon>Viridiplantae</taxon>
        <taxon>Streptophyta</taxon>
        <taxon>Embryophyta</taxon>
        <taxon>Tracheophyta</taxon>
        <taxon>Spermatophyta</taxon>
        <taxon>Magnoliopsida</taxon>
        <taxon>eudicotyledons</taxon>
        <taxon>Gunneridae</taxon>
        <taxon>Pentapetalae</taxon>
        <taxon>asterids</taxon>
        <taxon>campanulids</taxon>
        <taxon>Asterales</taxon>
        <taxon>Asteraceae</taxon>
        <taxon>Asteroideae</taxon>
        <taxon>Anthemideae</taxon>
        <taxon>Anthemidinae</taxon>
        <taxon>Tanacetum</taxon>
    </lineage>
</organism>
<dbReference type="Proteomes" id="UP001151760">
    <property type="component" value="Unassembled WGS sequence"/>
</dbReference>
<evidence type="ECO:0008006" key="4">
    <source>
        <dbReference type="Google" id="ProtNLM"/>
    </source>
</evidence>
<reference evidence="2" key="1">
    <citation type="journal article" date="2022" name="Int. J. Mol. Sci.">
        <title>Draft Genome of Tanacetum Coccineum: Genomic Comparison of Closely Related Tanacetum-Family Plants.</title>
        <authorList>
            <person name="Yamashiro T."/>
            <person name="Shiraishi A."/>
            <person name="Nakayama K."/>
            <person name="Satake H."/>
        </authorList>
    </citation>
    <scope>NUCLEOTIDE SEQUENCE</scope>
</reference>
<protein>
    <recommendedName>
        <fullName evidence="4">Reverse transcriptase domain-containing protein</fullName>
    </recommendedName>
</protein>